<dbReference type="SUPFAM" id="SSF50814">
    <property type="entry name" value="Lipocalins"/>
    <property type="match status" value="1"/>
</dbReference>
<dbReference type="EMBL" id="CAXKWB010036280">
    <property type="protein sequence ID" value="CAL4147858.1"/>
    <property type="molecule type" value="Genomic_DNA"/>
</dbReference>
<proteinExistence type="predicted"/>
<accession>A0AAV2RZ74</accession>
<dbReference type="Proteomes" id="UP001497623">
    <property type="component" value="Unassembled WGS sequence"/>
</dbReference>
<comment type="caution">
    <text evidence="2">The sequence shown here is derived from an EMBL/GenBank/DDBJ whole genome shotgun (WGS) entry which is preliminary data.</text>
</comment>
<keyword evidence="3" id="KW-1185">Reference proteome</keyword>
<reference evidence="2 3" key="1">
    <citation type="submission" date="2024-05" db="EMBL/GenBank/DDBJ databases">
        <authorList>
            <person name="Wallberg A."/>
        </authorList>
    </citation>
    <scope>NUCLEOTIDE SEQUENCE [LARGE SCALE GENOMIC DNA]</scope>
</reference>
<feature type="signal peptide" evidence="1">
    <location>
        <begin position="1"/>
        <end position="21"/>
    </location>
</feature>
<dbReference type="AlphaFoldDB" id="A0AAV2RZ74"/>
<sequence>MFIVSATLLILLFILMKESLLLIEKQHHHSKNGTFELTHSLVDDMVDIPWLKNDSTISQEVSSTGIGSLKKSTRIEPNLDLLLGTFEHEHDENFAELLEAVGAPAFIRAVILTARPTVTVEILQLDDYYYYDIDDHPSDLEQQYIDTEGESEPYQFLVKACSWLACIKERFRIGYTYTKTDFDGNSGENTFYFLSPSITLHEKIRSDTNSLIYREFTEDQLIVTVVENKVKMIAKRFYTRVPSTD</sequence>
<dbReference type="InterPro" id="IPR012674">
    <property type="entry name" value="Calycin"/>
</dbReference>
<keyword evidence="1" id="KW-0732">Signal</keyword>
<organism evidence="2 3">
    <name type="scientific">Meganyctiphanes norvegica</name>
    <name type="common">Northern krill</name>
    <name type="synonym">Thysanopoda norvegica</name>
    <dbReference type="NCBI Taxonomy" id="48144"/>
    <lineage>
        <taxon>Eukaryota</taxon>
        <taxon>Metazoa</taxon>
        <taxon>Ecdysozoa</taxon>
        <taxon>Arthropoda</taxon>
        <taxon>Crustacea</taxon>
        <taxon>Multicrustacea</taxon>
        <taxon>Malacostraca</taxon>
        <taxon>Eumalacostraca</taxon>
        <taxon>Eucarida</taxon>
        <taxon>Euphausiacea</taxon>
        <taxon>Euphausiidae</taxon>
        <taxon>Meganyctiphanes</taxon>
    </lineage>
</organism>
<evidence type="ECO:0000313" key="2">
    <source>
        <dbReference type="EMBL" id="CAL4147858.1"/>
    </source>
</evidence>
<dbReference type="Gene3D" id="2.40.128.20">
    <property type="match status" value="1"/>
</dbReference>
<protein>
    <submittedName>
        <fullName evidence="2">Uncharacterized protein</fullName>
    </submittedName>
</protein>
<gene>
    <name evidence="2" type="ORF">MNOR_LOCUS30135</name>
</gene>
<evidence type="ECO:0000313" key="3">
    <source>
        <dbReference type="Proteomes" id="UP001497623"/>
    </source>
</evidence>
<name>A0AAV2RZ74_MEGNR</name>
<feature type="chain" id="PRO_5043864504" evidence="1">
    <location>
        <begin position="22"/>
        <end position="245"/>
    </location>
</feature>
<evidence type="ECO:0000256" key="1">
    <source>
        <dbReference type="SAM" id="SignalP"/>
    </source>
</evidence>